<sequence>MKANFGPQFAEDPFLSQDLLSAFVLASSWNTFLLAHTLDPNDPETANFQNWDADSWNRWLADREVLHQRENKYHGQLLTEKGVNSVIVATPEEIESTFAHPRFVMCNELLE</sequence>
<evidence type="ECO:0000313" key="1">
    <source>
        <dbReference type="EMBL" id="CAG7824169.1"/>
    </source>
</evidence>
<dbReference type="EMBL" id="CAJVCH010531881">
    <property type="protein sequence ID" value="CAG7824169.1"/>
    <property type="molecule type" value="Genomic_DNA"/>
</dbReference>
<gene>
    <name evidence="1" type="ORF">AFUS01_LOCUS34341</name>
</gene>
<dbReference type="Proteomes" id="UP000708208">
    <property type="component" value="Unassembled WGS sequence"/>
</dbReference>
<proteinExistence type="predicted"/>
<evidence type="ECO:0000313" key="2">
    <source>
        <dbReference type="Proteomes" id="UP000708208"/>
    </source>
</evidence>
<comment type="caution">
    <text evidence="1">The sequence shown here is derived from an EMBL/GenBank/DDBJ whole genome shotgun (WGS) entry which is preliminary data.</text>
</comment>
<dbReference type="AlphaFoldDB" id="A0A8J2KVE6"/>
<reference evidence="1" key="1">
    <citation type="submission" date="2021-06" db="EMBL/GenBank/DDBJ databases">
        <authorList>
            <person name="Hodson N. C."/>
            <person name="Mongue J. A."/>
            <person name="Jaron S. K."/>
        </authorList>
    </citation>
    <scope>NUCLEOTIDE SEQUENCE</scope>
</reference>
<name>A0A8J2KVE6_9HEXA</name>
<keyword evidence="2" id="KW-1185">Reference proteome</keyword>
<accession>A0A8J2KVE6</accession>
<organism evidence="1 2">
    <name type="scientific">Allacma fusca</name>
    <dbReference type="NCBI Taxonomy" id="39272"/>
    <lineage>
        <taxon>Eukaryota</taxon>
        <taxon>Metazoa</taxon>
        <taxon>Ecdysozoa</taxon>
        <taxon>Arthropoda</taxon>
        <taxon>Hexapoda</taxon>
        <taxon>Collembola</taxon>
        <taxon>Symphypleona</taxon>
        <taxon>Sminthuridae</taxon>
        <taxon>Allacma</taxon>
    </lineage>
</organism>
<protein>
    <submittedName>
        <fullName evidence="1">Uncharacterized protein</fullName>
    </submittedName>
</protein>